<dbReference type="EMBL" id="CACSAS010000001">
    <property type="protein sequence ID" value="CAA0087460.1"/>
    <property type="molecule type" value="Genomic_DNA"/>
</dbReference>
<sequence length="105" mass="11685">MIAQRVQLSFHLLDMGGVLAILNDVLPSCPQAQRDLALVCLDALQRLDIAGLQCGEAVLQIVHLSLQLSKQRTHSGFGGRLVVRDPHPRQHEMRLGIEFGRFGRH</sequence>
<name>A0A5S9NC67_9HYPH</name>
<evidence type="ECO:0000313" key="2">
    <source>
        <dbReference type="Proteomes" id="UP000433050"/>
    </source>
</evidence>
<organism evidence="1 2">
    <name type="scientific">Starkeya nomas</name>
    <dbReference type="NCBI Taxonomy" id="2666134"/>
    <lineage>
        <taxon>Bacteria</taxon>
        <taxon>Pseudomonadati</taxon>
        <taxon>Pseudomonadota</taxon>
        <taxon>Alphaproteobacteria</taxon>
        <taxon>Hyphomicrobiales</taxon>
        <taxon>Xanthobacteraceae</taxon>
        <taxon>Starkeya</taxon>
    </lineage>
</organism>
<keyword evidence="2" id="KW-1185">Reference proteome</keyword>
<dbReference type="AlphaFoldDB" id="A0A5S9NC67"/>
<reference evidence="1 2" key="1">
    <citation type="submission" date="2019-12" db="EMBL/GenBank/DDBJ databases">
        <authorList>
            <person name="Reyes-Prieto M."/>
        </authorList>
    </citation>
    <scope>NUCLEOTIDE SEQUENCE [LARGE SCALE GENOMIC DNA]</scope>
    <source>
        <strain evidence="1">HF14-78462</strain>
    </source>
</reference>
<gene>
    <name evidence="1" type="ORF">STARVERO_00481</name>
</gene>
<evidence type="ECO:0000313" key="1">
    <source>
        <dbReference type="EMBL" id="CAA0087460.1"/>
    </source>
</evidence>
<protein>
    <submittedName>
        <fullName evidence="1">Uncharacterized protein</fullName>
    </submittedName>
</protein>
<dbReference type="Proteomes" id="UP000433050">
    <property type="component" value="Unassembled WGS sequence"/>
</dbReference>
<proteinExistence type="predicted"/>
<accession>A0A5S9NC67</accession>